<name>A0A919NDT2_9ACTN</name>
<comment type="caution">
    <text evidence="1">The sequence shown here is derived from an EMBL/GenBank/DDBJ whole genome shotgun (WGS) entry which is preliminary data.</text>
</comment>
<reference evidence="1" key="1">
    <citation type="submission" date="2021-01" db="EMBL/GenBank/DDBJ databases">
        <title>Whole genome shotgun sequence of Actinoplanes siamensis NBRC 109076.</title>
        <authorList>
            <person name="Komaki H."/>
            <person name="Tamura T."/>
        </authorList>
    </citation>
    <scope>NUCLEOTIDE SEQUENCE</scope>
    <source>
        <strain evidence="1">NBRC 109076</strain>
    </source>
</reference>
<dbReference type="RefSeq" id="WP_203684393.1">
    <property type="nucleotide sequence ID" value="NZ_BOMW01000073.1"/>
</dbReference>
<protein>
    <submittedName>
        <fullName evidence="1">Uncharacterized protein</fullName>
    </submittedName>
</protein>
<evidence type="ECO:0000313" key="2">
    <source>
        <dbReference type="Proteomes" id="UP000629619"/>
    </source>
</evidence>
<gene>
    <name evidence="1" type="ORF">Asi03nite_66010</name>
</gene>
<evidence type="ECO:0000313" key="1">
    <source>
        <dbReference type="EMBL" id="GIF09063.1"/>
    </source>
</evidence>
<accession>A0A919NDT2</accession>
<organism evidence="1 2">
    <name type="scientific">Actinoplanes siamensis</name>
    <dbReference type="NCBI Taxonomy" id="1223317"/>
    <lineage>
        <taxon>Bacteria</taxon>
        <taxon>Bacillati</taxon>
        <taxon>Actinomycetota</taxon>
        <taxon>Actinomycetes</taxon>
        <taxon>Micromonosporales</taxon>
        <taxon>Micromonosporaceae</taxon>
        <taxon>Actinoplanes</taxon>
    </lineage>
</organism>
<keyword evidence="2" id="KW-1185">Reference proteome</keyword>
<proteinExistence type="predicted"/>
<dbReference type="Proteomes" id="UP000629619">
    <property type="component" value="Unassembled WGS sequence"/>
</dbReference>
<dbReference type="EMBL" id="BOMW01000073">
    <property type="protein sequence ID" value="GIF09063.1"/>
    <property type="molecule type" value="Genomic_DNA"/>
</dbReference>
<sequence length="69" mass="7010">MLGYWSGALVAGRSVTRDRAAEFTAAGPVAAPLPREVAAVRERLAADVRAADPAAPLHAEPPAAFQGGS</sequence>
<dbReference type="AlphaFoldDB" id="A0A919NDT2"/>